<keyword evidence="2" id="KW-1185">Reference proteome</keyword>
<comment type="caution">
    <text evidence="1">The sequence shown here is derived from an EMBL/GenBank/DDBJ whole genome shotgun (WGS) entry which is preliminary data.</text>
</comment>
<dbReference type="EMBL" id="CAXIPQ010000005">
    <property type="protein sequence ID" value="CAL1351947.1"/>
    <property type="molecule type" value="Genomic_DNA"/>
</dbReference>
<evidence type="ECO:0000313" key="2">
    <source>
        <dbReference type="Proteomes" id="UP001497516"/>
    </source>
</evidence>
<reference evidence="1 2" key="1">
    <citation type="submission" date="2024-04" db="EMBL/GenBank/DDBJ databases">
        <authorList>
            <person name="Fracassetti M."/>
        </authorList>
    </citation>
    <scope>NUCLEOTIDE SEQUENCE [LARGE SCALE GENOMIC DNA]</scope>
</reference>
<accession>A0AAV2C780</accession>
<gene>
    <name evidence="1" type="ORF">LTRI10_LOCUS10209</name>
</gene>
<dbReference type="AlphaFoldDB" id="A0AAV2C780"/>
<name>A0AAV2C780_9ROSI</name>
<organism evidence="1 2">
    <name type="scientific">Linum trigynum</name>
    <dbReference type="NCBI Taxonomy" id="586398"/>
    <lineage>
        <taxon>Eukaryota</taxon>
        <taxon>Viridiplantae</taxon>
        <taxon>Streptophyta</taxon>
        <taxon>Embryophyta</taxon>
        <taxon>Tracheophyta</taxon>
        <taxon>Spermatophyta</taxon>
        <taxon>Magnoliopsida</taxon>
        <taxon>eudicotyledons</taxon>
        <taxon>Gunneridae</taxon>
        <taxon>Pentapetalae</taxon>
        <taxon>rosids</taxon>
        <taxon>fabids</taxon>
        <taxon>Malpighiales</taxon>
        <taxon>Linaceae</taxon>
        <taxon>Linum</taxon>
    </lineage>
</organism>
<protein>
    <submittedName>
        <fullName evidence="1">Uncharacterized protein</fullName>
    </submittedName>
</protein>
<sequence>MEQQKGGQVKSTSRAVRALRLQKGNLNFIGPGHHGPDKVCSSDILGQCQWAAEDGWAGQVVFKNGGGAFRLRWRGVCSLLAPTAHQPVKIGRLAERAKAGFRFVMELGANPGE</sequence>
<proteinExistence type="predicted"/>
<dbReference type="Proteomes" id="UP001497516">
    <property type="component" value="Unassembled WGS sequence"/>
</dbReference>
<evidence type="ECO:0000313" key="1">
    <source>
        <dbReference type="EMBL" id="CAL1351947.1"/>
    </source>
</evidence>